<dbReference type="OrthoDB" id="432234at2759"/>
<keyword evidence="8" id="KW-0413">Isomerase</keyword>
<reference evidence="12 13" key="1">
    <citation type="journal article" date="2018" name="Front. Microbiol.">
        <title>Prospects for Fungal Bioremediation of Acidic Radioactive Waste Sites: Characterization and Genome Sequence of Rhodotorula taiwanensis MD1149.</title>
        <authorList>
            <person name="Tkavc R."/>
            <person name="Matrosova V.Y."/>
            <person name="Grichenko O.E."/>
            <person name="Gostincar C."/>
            <person name="Volpe R.P."/>
            <person name="Klimenkova P."/>
            <person name="Gaidamakova E.K."/>
            <person name="Zhou C.E."/>
            <person name="Stewart B.J."/>
            <person name="Lyman M.G."/>
            <person name="Malfatti S.A."/>
            <person name="Rubinfeld B."/>
            <person name="Courtot M."/>
            <person name="Singh J."/>
            <person name="Dalgard C.L."/>
            <person name="Hamilton T."/>
            <person name="Frey K.G."/>
            <person name="Gunde-Cimerman N."/>
            <person name="Dugan L."/>
            <person name="Daly M.J."/>
        </authorList>
    </citation>
    <scope>NUCLEOTIDE SEQUENCE [LARGE SCALE GENOMIC DNA]</scope>
    <source>
        <strain evidence="12 13">MD1149</strain>
    </source>
</reference>
<dbReference type="InterPro" id="IPR003593">
    <property type="entry name" value="AAA+_ATPase"/>
</dbReference>
<dbReference type="GO" id="GO:0043139">
    <property type="term" value="F:5'-3' DNA helicase activity"/>
    <property type="evidence" value="ECO:0007669"/>
    <property type="project" value="UniProtKB-EC"/>
</dbReference>
<dbReference type="InterPro" id="IPR049163">
    <property type="entry name" value="Pif1-like_2B_dom"/>
</dbReference>
<protein>
    <recommendedName>
        <fullName evidence="9">ATP-dependent DNA helicase</fullName>
        <ecNumber evidence="9">5.6.2.3</ecNumber>
    </recommendedName>
</protein>
<dbReference type="EMBL" id="PJQD01000088">
    <property type="protein sequence ID" value="POY71024.1"/>
    <property type="molecule type" value="Genomic_DNA"/>
</dbReference>
<dbReference type="GO" id="GO:0016887">
    <property type="term" value="F:ATP hydrolysis activity"/>
    <property type="evidence" value="ECO:0007669"/>
    <property type="project" value="RHEA"/>
</dbReference>
<evidence type="ECO:0000256" key="9">
    <source>
        <dbReference type="RuleBase" id="RU363044"/>
    </source>
</evidence>
<dbReference type="PANTHER" id="PTHR47642">
    <property type="entry name" value="ATP-DEPENDENT DNA HELICASE"/>
    <property type="match status" value="1"/>
</dbReference>
<evidence type="ECO:0000256" key="3">
    <source>
        <dbReference type="ARBA" id="ARBA00022801"/>
    </source>
</evidence>
<comment type="cofactor">
    <cofactor evidence="9">
        <name>Mg(2+)</name>
        <dbReference type="ChEBI" id="CHEBI:18420"/>
    </cofactor>
</comment>
<keyword evidence="6" id="KW-0238">DNA-binding</keyword>
<evidence type="ECO:0000256" key="2">
    <source>
        <dbReference type="ARBA" id="ARBA00022763"/>
    </source>
</evidence>
<dbReference type="GO" id="GO:0000723">
    <property type="term" value="P:telomere maintenance"/>
    <property type="evidence" value="ECO:0007669"/>
    <property type="project" value="InterPro"/>
</dbReference>
<accession>A0A2S5B2L8</accession>
<dbReference type="SMART" id="SM00382">
    <property type="entry name" value="AAA"/>
    <property type="match status" value="1"/>
</dbReference>
<dbReference type="InterPro" id="IPR051055">
    <property type="entry name" value="PIF1_helicase"/>
</dbReference>
<keyword evidence="7 9" id="KW-0234">DNA repair</keyword>
<keyword evidence="4 9" id="KW-0347">Helicase</keyword>
<evidence type="ECO:0000259" key="11">
    <source>
        <dbReference type="SMART" id="SM00382"/>
    </source>
</evidence>
<keyword evidence="9" id="KW-0233">DNA recombination</keyword>
<evidence type="ECO:0000313" key="13">
    <source>
        <dbReference type="Proteomes" id="UP000237144"/>
    </source>
</evidence>
<dbReference type="CDD" id="cd18037">
    <property type="entry name" value="DEXSc_Pif1_like"/>
    <property type="match status" value="1"/>
</dbReference>
<dbReference type="STRING" id="741276.A0A2S5B2L8"/>
<dbReference type="Pfam" id="PF05970">
    <property type="entry name" value="PIF1"/>
    <property type="match status" value="1"/>
</dbReference>
<dbReference type="InterPro" id="IPR027417">
    <property type="entry name" value="P-loop_NTPase"/>
</dbReference>
<dbReference type="GO" id="GO:0006281">
    <property type="term" value="P:DNA repair"/>
    <property type="evidence" value="ECO:0007669"/>
    <property type="project" value="UniProtKB-KW"/>
</dbReference>
<comment type="caution">
    <text evidence="12">The sequence shown here is derived from an EMBL/GenBank/DDBJ whole genome shotgun (WGS) entry which is preliminary data.</text>
</comment>
<dbReference type="Pfam" id="PF21530">
    <property type="entry name" value="Pif1_2B_dom"/>
    <property type="match status" value="1"/>
</dbReference>
<keyword evidence="5 9" id="KW-0067">ATP-binding</keyword>
<dbReference type="CDD" id="cd18809">
    <property type="entry name" value="SF1_C_RecD"/>
    <property type="match status" value="1"/>
</dbReference>
<feature type="region of interest" description="Disordered" evidence="10">
    <location>
        <begin position="817"/>
        <end position="869"/>
    </location>
</feature>
<dbReference type="Proteomes" id="UP000237144">
    <property type="component" value="Unassembled WGS sequence"/>
</dbReference>
<gene>
    <name evidence="12" type="ORF">BMF94_5949</name>
</gene>
<evidence type="ECO:0000256" key="8">
    <source>
        <dbReference type="ARBA" id="ARBA00023235"/>
    </source>
</evidence>
<dbReference type="EC" id="5.6.2.3" evidence="9"/>
<sequence>MTTDADQHQNGPPSSLTALGQQLHSLACRDDKISPVPESAPSSPVKPQQVQAVAISPPGYSQLPSATQKRTKAEIERKRDEALERRRQKEKDKSAADRQKKREELAAQSLSKFGFTIASAGISRYGTGRGGFDVKDEPVLAKEEKPKIWEPDTRCSDEQKAVLEEVKAGRLVFFTGAAGVGKSFLLQEITRLLEYLQRPFQITATTGIAALQVSGITVHSWSGVGLGKDPVTVLYDRIMRSKERVKIWTTTEVLVIDEISMIGADLFTKLDVLGKLIRRDRRPFGGIQLVVSGDFFQLPPVPEPRNELRCMRCGHHNLQKVALHDACLPYEERAKGVPPDEVLRCTDIVKRNGEKISGCGSEWRTRRFAFETEAWAECAFKVMELTKVYRQDHPAFIATLAKIRRGICDDECTAFLKTCGTELGKGGNIKIQPTNLYPIRSAVENENRREFEKLREEAYTFQALDDSRGGYARTVMAERLANVPPAKSLALKKGAQVLLLANLNIKQGLVNGSRGVIVDWVDRDLVPLDDKLDSTQAGTTQKRKVAGGAFGGEEWREKAAEEWADKQDAEVFPLVYFATGAQVIIRPHSWCIDIDKENTVARTQLPLQLAWALTIHKSQGQSLDAVGVRLNATFEKGQAYVALSRCRKPEGMKIEGFHPGVVMAHPTVSIFYDCIKEGRPFFVTPFTYLNPLSFVQDFDPLLLSLTPVFGKPPAAPPAGSAILAPGQKPPVGVKAPPAVLEAAAASTLNGALTSLAEDSTTWENLLERAAERFLASRERREGAGALPAPLDQHGQPLDETSIFTAQAFRTVTSLIGKRKAADDEVDSSRSPTPPPGGPGGVGTEERDSQTLDCKPKKPKRKRSKRRVGH</sequence>
<evidence type="ECO:0000256" key="7">
    <source>
        <dbReference type="ARBA" id="ARBA00023204"/>
    </source>
</evidence>
<feature type="compositionally biased region" description="Low complexity" evidence="10">
    <location>
        <begin position="34"/>
        <end position="47"/>
    </location>
</feature>
<feature type="compositionally biased region" description="Basic residues" evidence="10">
    <location>
        <begin position="856"/>
        <end position="869"/>
    </location>
</feature>
<comment type="similarity">
    <text evidence="9">Belongs to the helicase family.</text>
</comment>
<feature type="compositionally biased region" description="Polar residues" evidence="10">
    <location>
        <begin position="1"/>
        <end position="24"/>
    </location>
</feature>
<keyword evidence="1 9" id="KW-0547">Nucleotide-binding</keyword>
<dbReference type="InterPro" id="IPR010285">
    <property type="entry name" value="DNA_helicase_pif1-like_DEAD"/>
</dbReference>
<evidence type="ECO:0000256" key="10">
    <source>
        <dbReference type="SAM" id="MobiDB-lite"/>
    </source>
</evidence>
<evidence type="ECO:0000313" key="12">
    <source>
        <dbReference type="EMBL" id="POY71024.1"/>
    </source>
</evidence>
<feature type="domain" description="AAA+ ATPase" evidence="11">
    <location>
        <begin position="168"/>
        <end position="354"/>
    </location>
</feature>
<keyword evidence="13" id="KW-1185">Reference proteome</keyword>
<feature type="region of interest" description="Disordered" evidence="10">
    <location>
        <begin position="1"/>
        <end position="103"/>
    </location>
</feature>
<dbReference type="SUPFAM" id="SSF52540">
    <property type="entry name" value="P-loop containing nucleoside triphosphate hydrolases"/>
    <property type="match status" value="2"/>
</dbReference>
<comment type="catalytic activity">
    <reaction evidence="9">
        <text>ATP + H2O = ADP + phosphate + H(+)</text>
        <dbReference type="Rhea" id="RHEA:13065"/>
        <dbReference type="ChEBI" id="CHEBI:15377"/>
        <dbReference type="ChEBI" id="CHEBI:15378"/>
        <dbReference type="ChEBI" id="CHEBI:30616"/>
        <dbReference type="ChEBI" id="CHEBI:43474"/>
        <dbReference type="ChEBI" id="CHEBI:456216"/>
        <dbReference type="EC" id="5.6.2.3"/>
    </reaction>
</comment>
<name>A0A2S5B2L8_9BASI</name>
<dbReference type="AlphaFoldDB" id="A0A2S5B2L8"/>
<proteinExistence type="inferred from homology"/>
<feature type="compositionally biased region" description="Basic and acidic residues" evidence="10">
    <location>
        <begin position="71"/>
        <end position="103"/>
    </location>
</feature>
<keyword evidence="3 9" id="KW-0378">Hydrolase</keyword>
<dbReference type="GO" id="GO:0006310">
    <property type="term" value="P:DNA recombination"/>
    <property type="evidence" value="ECO:0007669"/>
    <property type="project" value="UniProtKB-KW"/>
</dbReference>
<evidence type="ECO:0000256" key="6">
    <source>
        <dbReference type="ARBA" id="ARBA00023125"/>
    </source>
</evidence>
<dbReference type="PANTHER" id="PTHR47642:SF5">
    <property type="entry name" value="ATP-DEPENDENT DNA HELICASE"/>
    <property type="match status" value="1"/>
</dbReference>
<feature type="compositionally biased region" description="Basic and acidic residues" evidence="10">
    <location>
        <begin position="843"/>
        <end position="855"/>
    </location>
</feature>
<evidence type="ECO:0000256" key="4">
    <source>
        <dbReference type="ARBA" id="ARBA00022806"/>
    </source>
</evidence>
<evidence type="ECO:0000256" key="1">
    <source>
        <dbReference type="ARBA" id="ARBA00022741"/>
    </source>
</evidence>
<dbReference type="Gene3D" id="3.40.50.300">
    <property type="entry name" value="P-loop containing nucleotide triphosphate hydrolases"/>
    <property type="match status" value="2"/>
</dbReference>
<dbReference type="GO" id="GO:0005524">
    <property type="term" value="F:ATP binding"/>
    <property type="evidence" value="ECO:0007669"/>
    <property type="project" value="UniProtKB-KW"/>
</dbReference>
<evidence type="ECO:0000256" key="5">
    <source>
        <dbReference type="ARBA" id="ARBA00022840"/>
    </source>
</evidence>
<organism evidence="12 13">
    <name type="scientific">Rhodotorula taiwanensis</name>
    <dbReference type="NCBI Taxonomy" id="741276"/>
    <lineage>
        <taxon>Eukaryota</taxon>
        <taxon>Fungi</taxon>
        <taxon>Dikarya</taxon>
        <taxon>Basidiomycota</taxon>
        <taxon>Pucciniomycotina</taxon>
        <taxon>Microbotryomycetes</taxon>
        <taxon>Sporidiobolales</taxon>
        <taxon>Sporidiobolaceae</taxon>
        <taxon>Rhodotorula</taxon>
    </lineage>
</organism>
<keyword evidence="2 9" id="KW-0227">DNA damage</keyword>